<dbReference type="PANTHER" id="PTHR10869:SF229">
    <property type="entry name" value="PROLYL 4-HYDROXYLASE ALPHA SUBUNIT DOMAIN-CONTAINING PROTEIN"/>
    <property type="match status" value="1"/>
</dbReference>
<protein>
    <recommendedName>
        <fullName evidence="6">Fe2OG dioxygenase domain-containing protein</fullName>
    </recommendedName>
</protein>
<dbReference type="Gene3D" id="2.60.120.620">
    <property type="entry name" value="q2cbj1_9rhob like domain"/>
    <property type="match status" value="1"/>
</dbReference>
<evidence type="ECO:0000259" key="6">
    <source>
        <dbReference type="PROSITE" id="PS51471"/>
    </source>
</evidence>
<evidence type="ECO:0000256" key="2">
    <source>
        <dbReference type="ARBA" id="ARBA00022723"/>
    </source>
</evidence>
<dbReference type="GO" id="GO:0031418">
    <property type="term" value="F:L-ascorbic acid binding"/>
    <property type="evidence" value="ECO:0007669"/>
    <property type="project" value="InterPro"/>
</dbReference>
<dbReference type="GO" id="GO:0005506">
    <property type="term" value="F:iron ion binding"/>
    <property type="evidence" value="ECO:0007669"/>
    <property type="project" value="InterPro"/>
</dbReference>
<dbReference type="GO" id="GO:0005783">
    <property type="term" value="C:endoplasmic reticulum"/>
    <property type="evidence" value="ECO:0007669"/>
    <property type="project" value="TreeGrafter"/>
</dbReference>
<dbReference type="EMBL" id="HBGU01021153">
    <property type="protein sequence ID" value="CAD9435555.1"/>
    <property type="molecule type" value="Transcribed_RNA"/>
</dbReference>
<dbReference type="GO" id="GO:0004656">
    <property type="term" value="F:procollagen-proline 4-dioxygenase activity"/>
    <property type="evidence" value="ECO:0007669"/>
    <property type="project" value="TreeGrafter"/>
</dbReference>
<keyword evidence="2" id="KW-0479">Metal-binding</keyword>
<dbReference type="PANTHER" id="PTHR10869">
    <property type="entry name" value="PROLYL 4-HYDROXYLASE ALPHA SUBUNIT"/>
    <property type="match status" value="1"/>
</dbReference>
<evidence type="ECO:0000256" key="1">
    <source>
        <dbReference type="ARBA" id="ARBA00001961"/>
    </source>
</evidence>
<keyword evidence="3" id="KW-0223">Dioxygenase</keyword>
<reference evidence="7" key="1">
    <citation type="submission" date="2021-01" db="EMBL/GenBank/DDBJ databases">
        <authorList>
            <person name="Corre E."/>
            <person name="Pelletier E."/>
            <person name="Niang G."/>
            <person name="Scheremetjew M."/>
            <person name="Finn R."/>
            <person name="Kale V."/>
            <person name="Holt S."/>
            <person name="Cochrane G."/>
            <person name="Meng A."/>
            <person name="Brown T."/>
            <person name="Cohen L."/>
        </authorList>
    </citation>
    <scope>NUCLEOTIDE SEQUENCE</scope>
    <source>
        <strain evidence="7">UTEX LB 985</strain>
    </source>
</reference>
<proteinExistence type="predicted"/>
<sequence length="386" mass="43327">MLLGWAARMSCSALQRTRHCAVSYEPDGSCSRRRTALAAWQTRARATSQGWRSHALVTADEHLMLRQGIIACTQPCRMALSEMFAVPPDEARLKLLEDFPGLRLVHGHPPVYIIDHFLSEAECTAAIEAALPRLERSAVGRGRGERTLSAKRTSSSCTFDDRDVRCHGNGWLRTLREHVCRLTQKLDANMEDVQVARYTAGQEYQEHDDCASVRELEYMLRGGQRVATVLVYLNTVDHGGATSFPRLEPPLKVQPRTGRALVFFPGYPDGRIEPRMRHAAKPAEQTKWVAQLWVVRHNRGSNGELTPMVLPSLVSLAMCVAGCNRELINKSIHCNSTPACHLSVTVQIPSARWESGLSTCARCRYCSEFWRKYAPSRPGRVHELKK</sequence>
<keyword evidence="5" id="KW-0408">Iron</keyword>
<comment type="cofactor">
    <cofactor evidence="1">
        <name>L-ascorbate</name>
        <dbReference type="ChEBI" id="CHEBI:38290"/>
    </cofactor>
</comment>
<gene>
    <name evidence="7" type="ORF">CBRE1094_LOCUS11596</name>
</gene>
<dbReference type="AlphaFoldDB" id="A0A7S2G9D2"/>
<dbReference type="InterPro" id="IPR045054">
    <property type="entry name" value="P4HA-like"/>
</dbReference>
<dbReference type="SMART" id="SM00702">
    <property type="entry name" value="P4Hc"/>
    <property type="match status" value="1"/>
</dbReference>
<dbReference type="InterPro" id="IPR006620">
    <property type="entry name" value="Pro_4_hyd_alph"/>
</dbReference>
<evidence type="ECO:0000256" key="4">
    <source>
        <dbReference type="ARBA" id="ARBA00023002"/>
    </source>
</evidence>
<keyword evidence="4" id="KW-0560">Oxidoreductase</keyword>
<accession>A0A7S2G9D2</accession>
<dbReference type="InterPro" id="IPR044862">
    <property type="entry name" value="Pro_4_hyd_alph_FE2OG_OXY"/>
</dbReference>
<organism evidence="7">
    <name type="scientific">Haptolina brevifila</name>
    <dbReference type="NCBI Taxonomy" id="156173"/>
    <lineage>
        <taxon>Eukaryota</taxon>
        <taxon>Haptista</taxon>
        <taxon>Haptophyta</taxon>
        <taxon>Prymnesiophyceae</taxon>
        <taxon>Prymnesiales</taxon>
        <taxon>Prymnesiaceae</taxon>
        <taxon>Haptolina</taxon>
    </lineage>
</organism>
<dbReference type="Pfam" id="PF13640">
    <property type="entry name" value="2OG-FeII_Oxy_3"/>
    <property type="match status" value="1"/>
</dbReference>
<feature type="domain" description="Fe2OG dioxygenase" evidence="6">
    <location>
        <begin position="189"/>
        <end position="296"/>
    </location>
</feature>
<dbReference type="PROSITE" id="PS51471">
    <property type="entry name" value="FE2OG_OXY"/>
    <property type="match status" value="1"/>
</dbReference>
<name>A0A7S2G9D2_9EUKA</name>
<evidence type="ECO:0000256" key="5">
    <source>
        <dbReference type="ARBA" id="ARBA00023004"/>
    </source>
</evidence>
<evidence type="ECO:0000313" key="7">
    <source>
        <dbReference type="EMBL" id="CAD9435555.1"/>
    </source>
</evidence>
<dbReference type="InterPro" id="IPR005123">
    <property type="entry name" value="Oxoglu/Fe-dep_dioxygenase_dom"/>
</dbReference>
<evidence type="ECO:0000256" key="3">
    <source>
        <dbReference type="ARBA" id="ARBA00022964"/>
    </source>
</evidence>